<feature type="domain" description="Uncharacterized GPI-anchored protein At5g19230-like" evidence="2">
    <location>
        <begin position="34"/>
        <end position="160"/>
    </location>
</feature>
<sequence>MASFKLGPYLLIVSVFAFHLLPSPVVCDAAEKKKNLLHDINVYRKILNLPDLEKSSKASCVASKIADDLEDKHCEDFRDYYPAPGTNPKIPTFQDSVRKCMININTTKDGVVMPVCVPNLEPDALFSNYTKPNRYTKYLNNSKYTIAGIASEDDWMVLIISTNTSSGDFSSANSLLVEGWKTHSFVFALFSTALIFLIS</sequence>
<dbReference type="PANTHER" id="PTHR33976:SF10">
    <property type="entry name" value="GLYCOPROTEIN MEMBRANE GPI-ANCHORED PROTEIN"/>
    <property type="match status" value="1"/>
</dbReference>
<dbReference type="InterPro" id="IPR045285">
    <property type="entry name" value="At5g19230-like"/>
</dbReference>
<feature type="signal peptide" evidence="1">
    <location>
        <begin position="1"/>
        <end position="17"/>
    </location>
</feature>
<dbReference type="AlphaFoldDB" id="A0A8B8MJZ3"/>
<reference evidence="3" key="1">
    <citation type="journal article" date="2019" name="Toxins">
        <title>Detection of Abrin-Like and Prepropulchellin-Like Toxin Genes and Transcripts Using Whole Genome Sequencing and Full-Length Transcript Sequencing of Abrus precatorius.</title>
        <authorList>
            <person name="Hovde B.T."/>
            <person name="Daligault H.E."/>
            <person name="Hanschen E.R."/>
            <person name="Kunde Y.A."/>
            <person name="Johnson M.B."/>
            <person name="Starkenburg S.R."/>
            <person name="Johnson S.L."/>
        </authorList>
    </citation>
    <scope>NUCLEOTIDE SEQUENCE [LARGE SCALE GENOMIC DNA]</scope>
</reference>
<dbReference type="Proteomes" id="UP000694853">
    <property type="component" value="Unplaced"/>
</dbReference>
<dbReference type="GeneID" id="113873586"/>
<dbReference type="OrthoDB" id="753138at2759"/>
<evidence type="ECO:0000256" key="1">
    <source>
        <dbReference type="SAM" id="SignalP"/>
    </source>
</evidence>
<protein>
    <submittedName>
        <fullName evidence="4">Uncharacterized GPI-anchored protein At5g19250-like isoform X1</fullName>
    </submittedName>
</protein>
<dbReference type="KEGG" id="aprc:113873586"/>
<proteinExistence type="predicted"/>
<reference evidence="4" key="2">
    <citation type="submission" date="2025-08" db="UniProtKB">
        <authorList>
            <consortium name="RefSeq"/>
        </authorList>
    </citation>
    <scope>IDENTIFICATION</scope>
    <source>
        <tissue evidence="4">Young leaves</tissue>
    </source>
</reference>
<evidence type="ECO:0000313" key="3">
    <source>
        <dbReference type="Proteomes" id="UP000694853"/>
    </source>
</evidence>
<accession>A0A8B8MJZ3</accession>
<dbReference type="InterPro" id="IPR059083">
    <property type="entry name" value="At5g19230_dom"/>
</dbReference>
<dbReference type="Pfam" id="PF25884">
    <property type="entry name" value="At5g19230"/>
    <property type="match status" value="1"/>
</dbReference>
<evidence type="ECO:0000313" key="4">
    <source>
        <dbReference type="RefSeq" id="XP_027367569.1"/>
    </source>
</evidence>
<keyword evidence="1" id="KW-0732">Signal</keyword>
<organism evidence="3 4">
    <name type="scientific">Abrus precatorius</name>
    <name type="common">Indian licorice</name>
    <name type="synonym">Glycine abrus</name>
    <dbReference type="NCBI Taxonomy" id="3816"/>
    <lineage>
        <taxon>Eukaryota</taxon>
        <taxon>Viridiplantae</taxon>
        <taxon>Streptophyta</taxon>
        <taxon>Embryophyta</taxon>
        <taxon>Tracheophyta</taxon>
        <taxon>Spermatophyta</taxon>
        <taxon>Magnoliopsida</taxon>
        <taxon>eudicotyledons</taxon>
        <taxon>Gunneridae</taxon>
        <taxon>Pentapetalae</taxon>
        <taxon>rosids</taxon>
        <taxon>fabids</taxon>
        <taxon>Fabales</taxon>
        <taxon>Fabaceae</taxon>
        <taxon>Papilionoideae</taxon>
        <taxon>50 kb inversion clade</taxon>
        <taxon>NPAAA clade</taxon>
        <taxon>indigoferoid/millettioid clade</taxon>
        <taxon>Abreae</taxon>
        <taxon>Abrus</taxon>
    </lineage>
</organism>
<name>A0A8B8MJZ3_ABRPR</name>
<gene>
    <name evidence="4" type="primary">LOC113873586</name>
</gene>
<feature type="chain" id="PRO_5034725330" evidence="1">
    <location>
        <begin position="18"/>
        <end position="199"/>
    </location>
</feature>
<evidence type="ECO:0000259" key="2">
    <source>
        <dbReference type="Pfam" id="PF25884"/>
    </source>
</evidence>
<dbReference type="PANTHER" id="PTHR33976">
    <property type="entry name" value="OS07G0645000 PROTEIN"/>
    <property type="match status" value="1"/>
</dbReference>
<keyword evidence="3" id="KW-1185">Reference proteome</keyword>
<dbReference type="RefSeq" id="XP_027367569.1">
    <property type="nucleotide sequence ID" value="XM_027511768.1"/>
</dbReference>